<dbReference type="InterPro" id="IPR028934">
    <property type="entry name" value="Vps26-related"/>
</dbReference>
<dbReference type="InterPro" id="IPR014752">
    <property type="entry name" value="Arrestin-like_C"/>
</dbReference>
<dbReference type="Proteomes" id="UP000794436">
    <property type="component" value="Unassembled WGS sequence"/>
</dbReference>
<reference evidence="2" key="1">
    <citation type="submission" date="2019-03" db="EMBL/GenBank/DDBJ databases">
        <title>Long read genome sequence of the mycoparasitic Pythium oligandrum ATCC 38472 isolated from sugarbeet rhizosphere.</title>
        <authorList>
            <person name="Gaulin E."/>
        </authorList>
    </citation>
    <scope>NUCLEOTIDE SEQUENCE</scope>
    <source>
        <strain evidence="2">ATCC 38472_TT</strain>
    </source>
</reference>
<evidence type="ECO:0000313" key="3">
    <source>
        <dbReference type="Proteomes" id="UP000794436"/>
    </source>
</evidence>
<organism evidence="2 3">
    <name type="scientific">Pythium oligandrum</name>
    <name type="common">Mycoparasitic fungus</name>
    <dbReference type="NCBI Taxonomy" id="41045"/>
    <lineage>
        <taxon>Eukaryota</taxon>
        <taxon>Sar</taxon>
        <taxon>Stramenopiles</taxon>
        <taxon>Oomycota</taxon>
        <taxon>Peronosporomycetes</taxon>
        <taxon>Pythiales</taxon>
        <taxon>Pythiaceae</taxon>
        <taxon>Pythium</taxon>
    </lineage>
</organism>
<protein>
    <recommendedName>
        <fullName evidence="4">Down syndrome critical region protein 3</fullName>
    </recommendedName>
</protein>
<evidence type="ECO:0000313" key="2">
    <source>
        <dbReference type="EMBL" id="TMW63179.1"/>
    </source>
</evidence>
<evidence type="ECO:0008006" key="4">
    <source>
        <dbReference type="Google" id="ProtNLM"/>
    </source>
</evidence>
<sequence length="296" mass="33402">MSSLDIKLNRVDRIFRPHELLQGQVLISSPKGFAHQGISMKVEGSARLQLSAKSTGLFESFYNTVTPMDLVYFHIPVAPAGKVPLGISKFPFEFELTGIDGQQLFETYHGVYVSVKYEITCSCVRGLMKSTLQKTLEFIVEVPLQEPLHDAPEEFNITPNSLENVRRKHLSTVPTFQVSGRIHRTNCPVNLPFTGEIVIEHASAPIKSIELQLIRVESVAHSEGVARDATEIQNVQIGWGDVCREMSIPIYMIFPRLFTCPTMLTPRFKVEFETNVVVLFEDGNMITENFPITLYR</sequence>
<dbReference type="Pfam" id="PF03643">
    <property type="entry name" value="Vps26"/>
    <property type="match status" value="1"/>
</dbReference>
<name>A0A8K1FJJ2_PYTOL</name>
<dbReference type="FunFam" id="2.60.40.640:FF:000024">
    <property type="entry name" value="Down syndrome critical region protein 3"/>
    <property type="match status" value="1"/>
</dbReference>
<dbReference type="OrthoDB" id="10263384at2759"/>
<dbReference type="AlphaFoldDB" id="A0A8K1FJJ2"/>
<dbReference type="EMBL" id="SPLM01000072">
    <property type="protein sequence ID" value="TMW63179.1"/>
    <property type="molecule type" value="Genomic_DNA"/>
</dbReference>
<comment type="caution">
    <text evidence="2">The sequence shown here is derived from an EMBL/GenBank/DDBJ whole genome shotgun (WGS) entry which is preliminary data.</text>
</comment>
<gene>
    <name evidence="2" type="ORF">Poli38472_002120</name>
</gene>
<dbReference type="GO" id="GO:0006886">
    <property type="term" value="P:intracellular protein transport"/>
    <property type="evidence" value="ECO:0007669"/>
    <property type="project" value="InterPro"/>
</dbReference>
<evidence type="ECO:0000256" key="1">
    <source>
        <dbReference type="ARBA" id="ARBA00009100"/>
    </source>
</evidence>
<dbReference type="Gene3D" id="2.60.40.640">
    <property type="match status" value="2"/>
</dbReference>
<proteinExistence type="inferred from homology"/>
<dbReference type="PANTHER" id="PTHR12233">
    <property type="entry name" value="VACUOLAR PROTEIN SORTING 26 RELATED"/>
    <property type="match status" value="1"/>
</dbReference>
<keyword evidence="3" id="KW-1185">Reference proteome</keyword>
<accession>A0A8K1FJJ2</accession>
<comment type="similarity">
    <text evidence="1">Belongs to the VPS26 family.</text>
</comment>